<organism evidence="1 2">
    <name type="scientific">Brachionus plicatilis</name>
    <name type="common">Marine rotifer</name>
    <name type="synonym">Brachionus muelleri</name>
    <dbReference type="NCBI Taxonomy" id="10195"/>
    <lineage>
        <taxon>Eukaryota</taxon>
        <taxon>Metazoa</taxon>
        <taxon>Spiralia</taxon>
        <taxon>Gnathifera</taxon>
        <taxon>Rotifera</taxon>
        <taxon>Eurotatoria</taxon>
        <taxon>Monogononta</taxon>
        <taxon>Pseudotrocha</taxon>
        <taxon>Ploima</taxon>
        <taxon>Brachionidae</taxon>
        <taxon>Brachionus</taxon>
    </lineage>
</organism>
<evidence type="ECO:0000313" key="2">
    <source>
        <dbReference type="Proteomes" id="UP000276133"/>
    </source>
</evidence>
<keyword evidence="2" id="KW-1185">Reference proteome</keyword>
<dbReference type="Proteomes" id="UP000276133">
    <property type="component" value="Unassembled WGS sequence"/>
</dbReference>
<protein>
    <recommendedName>
        <fullName evidence="3">RNA-directed DNA polymerase from mobile element jockey-like</fullName>
    </recommendedName>
</protein>
<reference evidence="1 2" key="1">
    <citation type="journal article" date="2018" name="Sci. Rep.">
        <title>Genomic signatures of local adaptation to the degree of environmental predictability in rotifers.</title>
        <authorList>
            <person name="Franch-Gras L."/>
            <person name="Hahn C."/>
            <person name="Garcia-Roger E.M."/>
            <person name="Carmona M.J."/>
            <person name="Serra M."/>
            <person name="Gomez A."/>
        </authorList>
    </citation>
    <scope>NUCLEOTIDE SEQUENCE [LARGE SCALE GENOMIC DNA]</scope>
    <source>
        <strain evidence="1">HYR1</strain>
    </source>
</reference>
<dbReference type="EMBL" id="REGN01001102">
    <property type="protein sequence ID" value="RNA37040.1"/>
    <property type="molecule type" value="Genomic_DNA"/>
</dbReference>
<evidence type="ECO:0000313" key="1">
    <source>
        <dbReference type="EMBL" id="RNA37040.1"/>
    </source>
</evidence>
<accession>A0A3M7SN29</accession>
<evidence type="ECO:0008006" key="3">
    <source>
        <dbReference type="Google" id="ProtNLM"/>
    </source>
</evidence>
<gene>
    <name evidence="1" type="ORF">BpHYR1_022442</name>
</gene>
<comment type="caution">
    <text evidence="1">The sequence shown here is derived from an EMBL/GenBank/DDBJ whole genome shotgun (WGS) entry which is preliminary data.</text>
</comment>
<name>A0A3M7SN29_BRAPC</name>
<dbReference type="AlphaFoldDB" id="A0A3M7SN29"/>
<proteinExistence type="predicted"/>
<sequence length="174" mass="20240">MFRTRSFRLTLIGNSFILQHALFSLSYLGLKKGEISPFLQTFIYKTYCLSQFTYGLETLTLNKSTRNYLNISQNSLIRQILGLKPRCHMTSVLNALQLFNFDQLYVFSKLSFISTIKFNRMASVIYQDLCLNKPTMENKLKSFNQDIVLMESHFTSEISFINSNVEALKKDLKL</sequence>